<name>A0ABW8JM68_9GAMM</name>
<gene>
    <name evidence="5" type="primary">tsaB</name>
    <name evidence="5" type="ORF">ISP15_13615</name>
</gene>
<comment type="caution">
    <text evidence="5">The sequence shown here is derived from an EMBL/GenBank/DDBJ whole genome shotgun (WGS) entry which is preliminary data.</text>
</comment>
<proteinExistence type="inferred from homology"/>
<evidence type="ECO:0000256" key="3">
    <source>
        <dbReference type="ARBA" id="ARBA00032446"/>
    </source>
</evidence>
<dbReference type="NCBIfam" id="TIGR03725">
    <property type="entry name" value="T6A_YeaZ"/>
    <property type="match status" value="1"/>
</dbReference>
<dbReference type="PANTHER" id="PTHR11735:SF11">
    <property type="entry name" value="TRNA THREONYLCARBAMOYLADENOSINE BIOSYNTHESIS PROTEIN TSAB"/>
    <property type="match status" value="1"/>
</dbReference>
<evidence type="ECO:0000313" key="6">
    <source>
        <dbReference type="Proteomes" id="UP001620461"/>
    </source>
</evidence>
<dbReference type="InterPro" id="IPR022496">
    <property type="entry name" value="T6A_TsaB"/>
</dbReference>
<feature type="domain" description="Gcp-like" evidence="4">
    <location>
        <begin position="28"/>
        <end position="149"/>
    </location>
</feature>
<dbReference type="EMBL" id="JADIKJ010000015">
    <property type="protein sequence ID" value="MFK2901375.1"/>
    <property type="molecule type" value="Genomic_DNA"/>
</dbReference>
<comment type="similarity">
    <text evidence="1">Belongs to the KAE1 / TsaD family. TsaB subfamily.</text>
</comment>
<keyword evidence="6" id="KW-1185">Reference proteome</keyword>
<dbReference type="Proteomes" id="UP001620461">
    <property type="component" value="Unassembled WGS sequence"/>
</dbReference>
<dbReference type="InterPro" id="IPR000905">
    <property type="entry name" value="Gcp-like_dom"/>
</dbReference>
<dbReference type="CDD" id="cd24032">
    <property type="entry name" value="ASKHA_NBD_TsaB"/>
    <property type="match status" value="1"/>
</dbReference>
<protein>
    <recommendedName>
        <fullName evidence="2">tRNA threonylcarbamoyladenosine biosynthesis protein TsaB</fullName>
    </recommendedName>
    <alternativeName>
        <fullName evidence="3">t(6)A37 threonylcarbamoyladenosine biosynthesis protein TsaB</fullName>
    </alternativeName>
</protein>
<reference evidence="5 6" key="1">
    <citation type="submission" date="2020-10" db="EMBL/GenBank/DDBJ databases">
        <title>Phylogeny of dyella-like bacteria.</title>
        <authorList>
            <person name="Fu J."/>
        </authorList>
    </citation>
    <scope>NUCLEOTIDE SEQUENCE [LARGE SCALE GENOMIC DNA]</scope>
    <source>
        <strain evidence="5 6">JP1</strain>
    </source>
</reference>
<dbReference type="Pfam" id="PF00814">
    <property type="entry name" value="TsaD"/>
    <property type="match status" value="1"/>
</dbReference>
<dbReference type="Gene3D" id="3.30.420.40">
    <property type="match status" value="2"/>
</dbReference>
<dbReference type="PANTHER" id="PTHR11735">
    <property type="entry name" value="TRNA N6-ADENOSINE THREONYLCARBAMOYLTRANSFERASE"/>
    <property type="match status" value="1"/>
</dbReference>
<sequence length="233" mass="24262">MNLLAIETATEACSVALVHGETVIARTELAPRRHAERVLPMADELLAEAGIGKHALDAIAVGRGPGAFTGVRLAVSLAQGMALALDLPVVTVSSLAALALEAPEGEDGAAILAVIDARMGEIYAASYRRDDNGGLVALDEERVGTADSLLLPPAHAWRVVGTGWTVYAEALRARLGAEPVSADGACFPQARHVATLAVAEFKAGRAHAPELALPVYLRDKVALTMAERAPRDP</sequence>
<organism evidence="5 6">
    <name type="scientific">Dyella jejuensis</name>
    <dbReference type="NCBI Taxonomy" id="1432009"/>
    <lineage>
        <taxon>Bacteria</taxon>
        <taxon>Pseudomonadati</taxon>
        <taxon>Pseudomonadota</taxon>
        <taxon>Gammaproteobacteria</taxon>
        <taxon>Lysobacterales</taxon>
        <taxon>Rhodanobacteraceae</taxon>
        <taxon>Dyella</taxon>
    </lineage>
</organism>
<dbReference type="InterPro" id="IPR043129">
    <property type="entry name" value="ATPase_NBD"/>
</dbReference>
<dbReference type="RefSeq" id="WP_404548121.1">
    <property type="nucleotide sequence ID" value="NZ_JADIKJ010000015.1"/>
</dbReference>
<evidence type="ECO:0000259" key="4">
    <source>
        <dbReference type="Pfam" id="PF00814"/>
    </source>
</evidence>
<accession>A0ABW8JM68</accession>
<evidence type="ECO:0000313" key="5">
    <source>
        <dbReference type="EMBL" id="MFK2901375.1"/>
    </source>
</evidence>
<evidence type="ECO:0000256" key="1">
    <source>
        <dbReference type="ARBA" id="ARBA00010493"/>
    </source>
</evidence>
<evidence type="ECO:0000256" key="2">
    <source>
        <dbReference type="ARBA" id="ARBA00019012"/>
    </source>
</evidence>
<dbReference type="SUPFAM" id="SSF53067">
    <property type="entry name" value="Actin-like ATPase domain"/>
    <property type="match status" value="2"/>
</dbReference>